<evidence type="ECO:0000259" key="10">
    <source>
        <dbReference type="Pfam" id="PF01545"/>
    </source>
</evidence>
<protein>
    <submittedName>
        <fullName evidence="12">Cadmium, cobalt and zinc/H(+)-K(+) antiporter</fullName>
    </submittedName>
</protein>
<feature type="transmembrane region" description="Helical" evidence="9">
    <location>
        <begin position="124"/>
        <end position="145"/>
    </location>
</feature>
<organism evidence="12">
    <name type="scientific">Schaalia odontolytica</name>
    <dbReference type="NCBI Taxonomy" id="1660"/>
    <lineage>
        <taxon>Bacteria</taxon>
        <taxon>Bacillati</taxon>
        <taxon>Actinomycetota</taxon>
        <taxon>Actinomycetes</taxon>
        <taxon>Actinomycetales</taxon>
        <taxon>Actinomycetaceae</taxon>
        <taxon>Schaalia</taxon>
    </lineage>
</organism>
<sequence>MSESPLTPSPKESHSQSTCCAGQNKSACEDTAEKVSASRHEHTHSHGHDHSHGHAASRKRLAIALAITATIFLTELVAAFFTSSLSLAADAGHMAVDSAGLIIAFIATTLALRPRDNRRTWGWARSEVLAAAFQAGMLVIISLLVAVEGIQRLLSPVEVHATPMLWVGILGLVANALSLVVLIGGRHASLNMRAAILEVANDALGSLAVIIAAIVELIGGWNRADAVASIFIALLMAPRACMLLLRTLRILMEEVPEEIDLAQVRQHMLSIPLVEEVHDLHVSSVASNLVTVTAHIEVAEAVTASQRDQIIHSLNECAMHHFPVEIAHSTFQVESISHAQHEHLQH</sequence>
<evidence type="ECO:0000256" key="9">
    <source>
        <dbReference type="SAM" id="Phobius"/>
    </source>
</evidence>
<dbReference type="AlphaFoldDB" id="A0A6N2SGF2"/>
<gene>
    <name evidence="12" type="primary">czcD</name>
    <name evidence="12" type="ORF">AOLFYP35_00856</name>
</gene>
<feature type="compositionally biased region" description="Basic and acidic residues" evidence="8">
    <location>
        <begin position="27"/>
        <end position="52"/>
    </location>
</feature>
<dbReference type="InterPro" id="IPR058533">
    <property type="entry name" value="Cation_efflux_TM"/>
</dbReference>
<dbReference type="InterPro" id="IPR036837">
    <property type="entry name" value="Cation_efflux_CTD_sf"/>
</dbReference>
<evidence type="ECO:0000256" key="1">
    <source>
        <dbReference type="ARBA" id="ARBA00004141"/>
    </source>
</evidence>
<evidence type="ECO:0000256" key="8">
    <source>
        <dbReference type="SAM" id="MobiDB-lite"/>
    </source>
</evidence>
<dbReference type="Pfam" id="PF16916">
    <property type="entry name" value="ZT_dimer"/>
    <property type="match status" value="1"/>
</dbReference>
<dbReference type="PANTHER" id="PTHR11562:SF17">
    <property type="entry name" value="RE54080P-RELATED"/>
    <property type="match status" value="1"/>
</dbReference>
<reference evidence="12" key="1">
    <citation type="submission" date="2019-11" db="EMBL/GenBank/DDBJ databases">
        <authorList>
            <person name="Feng L."/>
        </authorList>
    </citation>
    <scope>NUCLEOTIDE SEQUENCE</scope>
    <source>
        <strain evidence="12">AodontolyticusLFYP35</strain>
    </source>
</reference>
<dbReference type="PANTHER" id="PTHR11562">
    <property type="entry name" value="CATION EFFLUX PROTEIN/ ZINC TRANSPORTER"/>
    <property type="match status" value="1"/>
</dbReference>
<evidence type="ECO:0000256" key="6">
    <source>
        <dbReference type="ARBA" id="ARBA00023065"/>
    </source>
</evidence>
<dbReference type="GO" id="GO:0005886">
    <property type="term" value="C:plasma membrane"/>
    <property type="evidence" value="ECO:0007669"/>
    <property type="project" value="TreeGrafter"/>
</dbReference>
<evidence type="ECO:0000256" key="3">
    <source>
        <dbReference type="ARBA" id="ARBA00022448"/>
    </source>
</evidence>
<keyword evidence="3" id="KW-0813">Transport</keyword>
<keyword evidence="4 9" id="KW-0812">Transmembrane</keyword>
<dbReference type="SUPFAM" id="SSF160240">
    <property type="entry name" value="Cation efflux protein cytoplasmic domain-like"/>
    <property type="match status" value="1"/>
</dbReference>
<comment type="similarity">
    <text evidence="2">Belongs to the cation diffusion facilitator (CDF) transporter (TC 2.A.4) family. SLC30A subfamily.</text>
</comment>
<dbReference type="Pfam" id="PF01545">
    <property type="entry name" value="Cation_efflux"/>
    <property type="match status" value="1"/>
</dbReference>
<feature type="transmembrane region" description="Helical" evidence="9">
    <location>
        <begin position="93"/>
        <end position="112"/>
    </location>
</feature>
<dbReference type="InterPro" id="IPR027470">
    <property type="entry name" value="Cation_efflux_CTD"/>
</dbReference>
<dbReference type="NCBIfam" id="TIGR01297">
    <property type="entry name" value="CDF"/>
    <property type="match status" value="1"/>
</dbReference>
<feature type="transmembrane region" description="Helical" evidence="9">
    <location>
        <begin position="203"/>
        <end position="221"/>
    </location>
</feature>
<name>A0A6N2SGF2_9ACTO</name>
<dbReference type="InterPro" id="IPR050681">
    <property type="entry name" value="CDF/SLC30A"/>
</dbReference>
<dbReference type="InterPro" id="IPR002524">
    <property type="entry name" value="Cation_efflux"/>
</dbReference>
<evidence type="ECO:0000256" key="5">
    <source>
        <dbReference type="ARBA" id="ARBA00022989"/>
    </source>
</evidence>
<feature type="transmembrane region" description="Helical" evidence="9">
    <location>
        <begin position="165"/>
        <end position="183"/>
    </location>
</feature>
<feature type="domain" description="Cation efflux protein transmembrane" evidence="10">
    <location>
        <begin position="62"/>
        <end position="252"/>
    </location>
</feature>
<comment type="subcellular location">
    <subcellularLocation>
        <location evidence="1">Membrane</location>
        <topology evidence="1">Multi-pass membrane protein</topology>
    </subcellularLocation>
</comment>
<dbReference type="Gene3D" id="1.20.1510.10">
    <property type="entry name" value="Cation efflux protein transmembrane domain"/>
    <property type="match status" value="1"/>
</dbReference>
<evidence type="ECO:0000313" key="12">
    <source>
        <dbReference type="EMBL" id="VYS92567.1"/>
    </source>
</evidence>
<keyword evidence="6" id="KW-0406">Ion transport</keyword>
<evidence type="ECO:0000256" key="7">
    <source>
        <dbReference type="ARBA" id="ARBA00023136"/>
    </source>
</evidence>
<accession>A0A6N2SGF2</accession>
<feature type="compositionally biased region" description="Polar residues" evidence="8">
    <location>
        <begin position="15"/>
        <end position="26"/>
    </location>
</feature>
<keyword evidence="7 9" id="KW-0472">Membrane</keyword>
<evidence type="ECO:0000259" key="11">
    <source>
        <dbReference type="Pfam" id="PF16916"/>
    </source>
</evidence>
<dbReference type="GO" id="GO:0005385">
    <property type="term" value="F:zinc ion transmembrane transporter activity"/>
    <property type="evidence" value="ECO:0007669"/>
    <property type="project" value="TreeGrafter"/>
</dbReference>
<feature type="transmembrane region" description="Helical" evidence="9">
    <location>
        <begin position="227"/>
        <end position="245"/>
    </location>
</feature>
<proteinExistence type="inferred from homology"/>
<feature type="transmembrane region" description="Helical" evidence="9">
    <location>
        <begin position="61"/>
        <end position="81"/>
    </location>
</feature>
<keyword evidence="5 9" id="KW-1133">Transmembrane helix</keyword>
<dbReference type="SUPFAM" id="SSF161111">
    <property type="entry name" value="Cation efflux protein transmembrane domain-like"/>
    <property type="match status" value="1"/>
</dbReference>
<feature type="region of interest" description="Disordered" evidence="8">
    <location>
        <begin position="1"/>
        <end position="54"/>
    </location>
</feature>
<evidence type="ECO:0000256" key="2">
    <source>
        <dbReference type="ARBA" id="ARBA00008873"/>
    </source>
</evidence>
<dbReference type="EMBL" id="CACRSM010000002">
    <property type="protein sequence ID" value="VYS92567.1"/>
    <property type="molecule type" value="Genomic_DNA"/>
</dbReference>
<feature type="domain" description="Cation efflux protein cytoplasmic" evidence="11">
    <location>
        <begin position="256"/>
        <end position="335"/>
    </location>
</feature>
<dbReference type="InterPro" id="IPR027469">
    <property type="entry name" value="Cation_efflux_TMD_sf"/>
</dbReference>
<evidence type="ECO:0000256" key="4">
    <source>
        <dbReference type="ARBA" id="ARBA00022692"/>
    </source>
</evidence>